<dbReference type="InterPro" id="IPR052426">
    <property type="entry name" value="Plant_dev_regulator"/>
</dbReference>
<accession>A0ABD3JIU0</accession>
<evidence type="ECO:0000256" key="1">
    <source>
        <dbReference type="ARBA" id="ARBA00004123"/>
    </source>
</evidence>
<feature type="compositionally biased region" description="Basic and acidic residues" evidence="8">
    <location>
        <begin position="1"/>
        <end position="16"/>
    </location>
</feature>
<dbReference type="Proteomes" id="UP001634007">
    <property type="component" value="Unassembled WGS sequence"/>
</dbReference>
<dbReference type="GO" id="GO:0008270">
    <property type="term" value="F:zinc ion binding"/>
    <property type="evidence" value="ECO:0007669"/>
    <property type="project" value="UniProtKB-KW"/>
</dbReference>
<organism evidence="9 10">
    <name type="scientific">Eucalyptus globulus</name>
    <name type="common">Tasmanian blue gum</name>
    <dbReference type="NCBI Taxonomy" id="34317"/>
    <lineage>
        <taxon>Eukaryota</taxon>
        <taxon>Viridiplantae</taxon>
        <taxon>Streptophyta</taxon>
        <taxon>Embryophyta</taxon>
        <taxon>Tracheophyta</taxon>
        <taxon>Spermatophyta</taxon>
        <taxon>Magnoliopsida</taxon>
        <taxon>eudicotyledons</taxon>
        <taxon>Gunneridae</taxon>
        <taxon>Pentapetalae</taxon>
        <taxon>rosids</taxon>
        <taxon>malvids</taxon>
        <taxon>Myrtales</taxon>
        <taxon>Myrtaceae</taxon>
        <taxon>Myrtoideae</taxon>
        <taxon>Eucalypteae</taxon>
        <taxon>Eucalyptus</taxon>
    </lineage>
</organism>
<keyword evidence="5" id="KW-0805">Transcription regulation</keyword>
<evidence type="ECO:0000256" key="7">
    <source>
        <dbReference type="ARBA" id="ARBA00023242"/>
    </source>
</evidence>
<keyword evidence="3" id="KW-0863">Zinc-finger</keyword>
<comment type="caution">
    <text evidence="9">The sequence shown here is derived from an EMBL/GenBank/DDBJ whole genome shotgun (WGS) entry which is preliminary data.</text>
</comment>
<dbReference type="AlphaFoldDB" id="A0ABD3JIU0"/>
<dbReference type="EMBL" id="JBJKBG010000008">
    <property type="protein sequence ID" value="KAL3727067.1"/>
    <property type="molecule type" value="Genomic_DNA"/>
</dbReference>
<dbReference type="PANTHER" id="PTHR45801:SF107">
    <property type="entry name" value="TRANSCRIPTIONAL REGULATOR SUPERMAN-LIKE"/>
    <property type="match status" value="1"/>
</dbReference>
<dbReference type="GO" id="GO:0005634">
    <property type="term" value="C:nucleus"/>
    <property type="evidence" value="ECO:0007669"/>
    <property type="project" value="UniProtKB-SubCell"/>
</dbReference>
<evidence type="ECO:0000256" key="2">
    <source>
        <dbReference type="ARBA" id="ARBA00022723"/>
    </source>
</evidence>
<keyword evidence="6" id="KW-0804">Transcription</keyword>
<proteinExistence type="predicted"/>
<evidence type="ECO:0000256" key="5">
    <source>
        <dbReference type="ARBA" id="ARBA00023015"/>
    </source>
</evidence>
<evidence type="ECO:0000313" key="10">
    <source>
        <dbReference type="Proteomes" id="UP001634007"/>
    </source>
</evidence>
<comment type="subcellular location">
    <subcellularLocation>
        <location evidence="1">Nucleus</location>
    </subcellularLocation>
</comment>
<reference evidence="9 10" key="1">
    <citation type="submission" date="2024-11" db="EMBL/GenBank/DDBJ databases">
        <title>Chromosome-level genome assembly of Eucalyptus globulus Labill. provides insights into its genome evolution.</title>
        <authorList>
            <person name="Li X."/>
        </authorList>
    </citation>
    <scope>NUCLEOTIDE SEQUENCE [LARGE SCALE GENOMIC DNA]</scope>
    <source>
        <strain evidence="9">CL2024</strain>
        <tissue evidence="9">Fresh tender leaves</tissue>
    </source>
</reference>
<keyword evidence="4" id="KW-0862">Zinc</keyword>
<keyword evidence="10" id="KW-1185">Reference proteome</keyword>
<protein>
    <recommendedName>
        <fullName evidence="11">C2H2-type domain-containing protein</fullName>
    </recommendedName>
</protein>
<evidence type="ECO:0000313" key="9">
    <source>
        <dbReference type="EMBL" id="KAL3727067.1"/>
    </source>
</evidence>
<evidence type="ECO:0000256" key="3">
    <source>
        <dbReference type="ARBA" id="ARBA00022771"/>
    </source>
</evidence>
<evidence type="ECO:0000256" key="8">
    <source>
        <dbReference type="SAM" id="MobiDB-lite"/>
    </source>
</evidence>
<name>A0ABD3JIU0_EUCGL</name>
<feature type="region of interest" description="Disordered" evidence="8">
    <location>
        <begin position="1"/>
        <end position="27"/>
    </location>
</feature>
<dbReference type="PANTHER" id="PTHR45801">
    <property type="entry name" value="OS07G0101800 PROTEIN"/>
    <property type="match status" value="1"/>
</dbReference>
<evidence type="ECO:0008006" key="11">
    <source>
        <dbReference type="Google" id="ProtNLM"/>
    </source>
</evidence>
<keyword evidence="7" id="KW-0539">Nucleus</keyword>
<gene>
    <name evidence="9" type="ORF">ACJRO7_031900</name>
</gene>
<evidence type="ECO:0000256" key="4">
    <source>
        <dbReference type="ARBA" id="ARBA00022833"/>
    </source>
</evidence>
<keyword evidence="2" id="KW-0479">Metal-binding</keyword>
<sequence length="190" mass="21500">MDPAKHTRETLSKEGSDVGPGNRLGQDIKDDATWKQRFYECTFCRRGFTNPQALGGHMNIRPEGLLCMNNQHGAQPYYYSIRELQKNYQKGLSASPATLFKHQVNYIQSFDFKIPSLAGLSRECELSTANLSLSISRSSVEIGQVKRSDEDSEEIDLELRLGRSCYLLCLSMLGQLKKTNDGLTWYFGCQ</sequence>
<evidence type="ECO:0000256" key="6">
    <source>
        <dbReference type="ARBA" id="ARBA00023163"/>
    </source>
</evidence>